<gene>
    <name evidence="2" type="ORF">HfgLR_04090</name>
</gene>
<proteinExistence type="predicted"/>
<dbReference type="EMBL" id="CP063205">
    <property type="protein sequence ID" value="QOS10962.1"/>
    <property type="molecule type" value="Genomic_DNA"/>
</dbReference>
<dbReference type="AlphaFoldDB" id="A0A871BD79"/>
<dbReference type="Proteomes" id="UP000663064">
    <property type="component" value="Chromosome"/>
</dbReference>
<protein>
    <recommendedName>
        <fullName evidence="1">DUF7979 domain-containing protein</fullName>
    </recommendedName>
</protein>
<name>A0A871BD79_HALGI</name>
<evidence type="ECO:0000259" key="1">
    <source>
        <dbReference type="Pfam" id="PF25934"/>
    </source>
</evidence>
<feature type="domain" description="DUF7979" evidence="1">
    <location>
        <begin position="27"/>
        <end position="93"/>
    </location>
</feature>
<accession>A0A871BD79</accession>
<dbReference type="InterPro" id="IPR058285">
    <property type="entry name" value="DUF7979"/>
</dbReference>
<dbReference type="RefSeq" id="WP_193493058.1">
    <property type="nucleotide sequence ID" value="NZ_CP063205.1"/>
</dbReference>
<dbReference type="PROSITE" id="PS51257">
    <property type="entry name" value="PROKAR_LIPOPROTEIN"/>
    <property type="match status" value="1"/>
</dbReference>
<sequence>MRLSVLLLLAAALIVSTGCLGGASGTARLSVARVDDLPQGEGAVSYQNLAPAQQSAFREALGGETVTLREGTDRNEFRDPGYVRYDGEIYRTTIIVS</sequence>
<reference evidence="2" key="1">
    <citation type="journal article" date="2021" name="Front. Microbiol.">
        <title>Cellular and Genomic Properties of Haloferax gibbonsii LR2-5, the Host of Euryarchaeal Virus HFTV1.</title>
        <authorList>
            <person name="Tittes C."/>
            <person name="Schwarzer S."/>
            <person name="Pfeiffer F."/>
            <person name="Dyall-Smith M."/>
            <person name="Rodriguez-Franco M."/>
            <person name="Oksanen H.M."/>
            <person name="Quax T.E.F."/>
        </authorList>
    </citation>
    <scope>NUCLEOTIDE SEQUENCE</scope>
    <source>
        <strain evidence="2">LR2-5</strain>
    </source>
</reference>
<dbReference type="GeneID" id="59458480"/>
<evidence type="ECO:0000313" key="2">
    <source>
        <dbReference type="EMBL" id="QOS10962.1"/>
    </source>
</evidence>
<evidence type="ECO:0000313" key="3">
    <source>
        <dbReference type="Proteomes" id="UP000663064"/>
    </source>
</evidence>
<organism evidence="2 3">
    <name type="scientific">Haloferax gibbonsii</name>
    <dbReference type="NCBI Taxonomy" id="35746"/>
    <lineage>
        <taxon>Archaea</taxon>
        <taxon>Methanobacteriati</taxon>
        <taxon>Methanobacteriota</taxon>
        <taxon>Stenosarchaea group</taxon>
        <taxon>Halobacteria</taxon>
        <taxon>Halobacteriales</taxon>
        <taxon>Haloferacaceae</taxon>
        <taxon>Haloferax</taxon>
    </lineage>
</organism>
<dbReference type="Pfam" id="PF25934">
    <property type="entry name" value="DUF7979"/>
    <property type="match status" value="1"/>
</dbReference>